<proteinExistence type="predicted"/>
<dbReference type="EMBL" id="LAZR01053725">
    <property type="protein sequence ID" value="KKK80123.1"/>
    <property type="molecule type" value="Genomic_DNA"/>
</dbReference>
<feature type="non-terminal residue" evidence="1">
    <location>
        <position position="1"/>
    </location>
</feature>
<sequence length="54" mass="6301">RRDVAVKAKEEGWVEPWVERDYVPAALSGLDSYQTMNAAWDWCRQQGYIPNRTS</sequence>
<dbReference type="AlphaFoldDB" id="A0A0F8YF96"/>
<accession>A0A0F8YF96</accession>
<organism evidence="1">
    <name type="scientific">marine sediment metagenome</name>
    <dbReference type="NCBI Taxonomy" id="412755"/>
    <lineage>
        <taxon>unclassified sequences</taxon>
        <taxon>metagenomes</taxon>
        <taxon>ecological metagenomes</taxon>
    </lineage>
</organism>
<evidence type="ECO:0000313" key="1">
    <source>
        <dbReference type="EMBL" id="KKK80123.1"/>
    </source>
</evidence>
<protein>
    <submittedName>
        <fullName evidence="1">Uncharacterized protein</fullName>
    </submittedName>
</protein>
<reference evidence="1" key="1">
    <citation type="journal article" date="2015" name="Nature">
        <title>Complex archaea that bridge the gap between prokaryotes and eukaryotes.</title>
        <authorList>
            <person name="Spang A."/>
            <person name="Saw J.H."/>
            <person name="Jorgensen S.L."/>
            <person name="Zaremba-Niedzwiedzka K."/>
            <person name="Martijn J."/>
            <person name="Lind A.E."/>
            <person name="van Eijk R."/>
            <person name="Schleper C."/>
            <person name="Guy L."/>
            <person name="Ettema T.J."/>
        </authorList>
    </citation>
    <scope>NUCLEOTIDE SEQUENCE</scope>
</reference>
<name>A0A0F8YF96_9ZZZZ</name>
<gene>
    <name evidence="1" type="ORF">LCGC14_2826600</name>
</gene>
<comment type="caution">
    <text evidence="1">The sequence shown here is derived from an EMBL/GenBank/DDBJ whole genome shotgun (WGS) entry which is preliminary data.</text>
</comment>